<keyword evidence="3" id="KW-1185">Reference proteome</keyword>
<dbReference type="CDD" id="cd00077">
    <property type="entry name" value="HDc"/>
    <property type="match status" value="1"/>
</dbReference>
<dbReference type="PROSITE" id="PS51832">
    <property type="entry name" value="HD_GYP"/>
    <property type="match status" value="1"/>
</dbReference>
<reference evidence="2 3" key="1">
    <citation type="journal article" date="2020" name="J Geophys Res Biogeosci">
        <title>Magnetotaxis as an Adaptation to Enable Bacterial Shuttling of Microbial Sulfur and Sulfur Cycling Across Aquatic Oxic#Anoxic Interfaces.</title>
        <authorList>
            <person name="Li J."/>
            <person name="Liu P."/>
            <person name="Wang J."/>
            <person name="Roberts A.P."/>
            <person name="Pan Y."/>
        </authorList>
    </citation>
    <scope>NUCLEOTIDE SEQUENCE [LARGE SCALE GENOMIC DNA]</scope>
    <source>
        <strain evidence="2 3">MYR-1_YQ</strain>
    </source>
</reference>
<gene>
    <name evidence="2" type="ORF">HWQ67_05120</name>
</gene>
<feature type="domain" description="HD-GYP" evidence="1">
    <location>
        <begin position="171"/>
        <end position="368"/>
    </location>
</feature>
<organism evidence="2 3">
    <name type="scientific">Candidatus Magnetobacterium casense</name>
    <dbReference type="NCBI Taxonomy" id="1455061"/>
    <lineage>
        <taxon>Bacteria</taxon>
        <taxon>Pseudomonadati</taxon>
        <taxon>Nitrospirota</taxon>
        <taxon>Thermodesulfovibrionia</taxon>
        <taxon>Thermodesulfovibrionales</taxon>
        <taxon>Candidatus Magnetobacteriaceae</taxon>
        <taxon>Candidatus Magnetobacterium</taxon>
    </lineage>
</organism>
<comment type="caution">
    <text evidence="2">The sequence shown here is derived from an EMBL/GenBank/DDBJ whole genome shotgun (WGS) entry which is preliminary data.</text>
</comment>
<dbReference type="InterPro" id="IPR003018">
    <property type="entry name" value="GAF"/>
</dbReference>
<sequence length="369" mass="41940">MDTDIDMDYSDKLDLLLRLGSEISRENNLGRLLEKFGDFSRDIVDAERCSIFIHDDKRNELWTMFSHGVEEIRLAVNLGVAGYAANTREIQIVTDAYKDFRFSSATDKKLSYVTNTILAVPLFDKNDNVIGVIEAINKKKGLFTNLDAELLLLLSQYVGTTLANVFLYNKLKDTNTKLISKLSTTVEFKDLNTTKHTTRVSLYAKTLAEAYGIEKDDIEIIKLASPLHDVGNIGIPDNILKKPQQITIEEFEIVKTHTTLGYDILNDEDNDILQTAAIIARDHHERWDGAGYPNRLKGHNISIYGRIVAIADVFDALTSKRPYRDPWSIEGAVELLISEKGKHFEPYLVDVFVKNIASIREIYKEYKEE</sequence>
<accession>A0ABS6RWZ6</accession>
<evidence type="ECO:0000313" key="2">
    <source>
        <dbReference type="EMBL" id="MBV6340957.1"/>
    </source>
</evidence>
<dbReference type="PANTHER" id="PTHR43155">
    <property type="entry name" value="CYCLIC DI-GMP PHOSPHODIESTERASE PA4108-RELATED"/>
    <property type="match status" value="1"/>
</dbReference>
<name>A0ABS6RWZ6_9BACT</name>
<dbReference type="InterPro" id="IPR003607">
    <property type="entry name" value="HD/PDEase_dom"/>
</dbReference>
<evidence type="ECO:0000259" key="1">
    <source>
        <dbReference type="PROSITE" id="PS51832"/>
    </source>
</evidence>
<dbReference type="SMART" id="SM00065">
    <property type="entry name" value="GAF"/>
    <property type="match status" value="1"/>
</dbReference>
<evidence type="ECO:0000313" key="3">
    <source>
        <dbReference type="Proteomes" id="UP001196980"/>
    </source>
</evidence>
<dbReference type="InterPro" id="IPR037522">
    <property type="entry name" value="HD_GYP_dom"/>
</dbReference>
<dbReference type="Proteomes" id="UP001196980">
    <property type="component" value="Unassembled WGS sequence"/>
</dbReference>
<dbReference type="SMART" id="SM00471">
    <property type="entry name" value="HDc"/>
    <property type="match status" value="1"/>
</dbReference>
<dbReference type="Pfam" id="PF01590">
    <property type="entry name" value="GAF"/>
    <property type="match status" value="1"/>
</dbReference>
<dbReference type="EMBL" id="JABXWD010000061">
    <property type="protein sequence ID" value="MBV6340957.1"/>
    <property type="molecule type" value="Genomic_DNA"/>
</dbReference>
<dbReference type="PANTHER" id="PTHR43155:SF2">
    <property type="entry name" value="CYCLIC DI-GMP PHOSPHODIESTERASE PA4108"/>
    <property type="match status" value="1"/>
</dbReference>
<dbReference type="Pfam" id="PF13487">
    <property type="entry name" value="HD_5"/>
    <property type="match status" value="1"/>
</dbReference>
<protein>
    <submittedName>
        <fullName evidence="2">HD domain-containing protein</fullName>
    </submittedName>
</protein>
<dbReference type="RefSeq" id="WP_218251571.1">
    <property type="nucleotide sequence ID" value="NZ_JABXWD010000061.1"/>
</dbReference>
<proteinExistence type="predicted"/>